<accession>A0ABY7AMX2</accession>
<keyword evidence="4" id="KW-1133">Transmembrane helix</keyword>
<dbReference type="InterPro" id="IPR003594">
    <property type="entry name" value="HATPase_dom"/>
</dbReference>
<dbReference type="PANTHER" id="PTHR43065:SF47">
    <property type="match status" value="1"/>
</dbReference>
<feature type="coiled-coil region" evidence="3">
    <location>
        <begin position="243"/>
        <end position="337"/>
    </location>
</feature>
<dbReference type="Gene3D" id="1.10.287.130">
    <property type="match status" value="1"/>
</dbReference>
<dbReference type="InterPro" id="IPR036890">
    <property type="entry name" value="HATPase_C_sf"/>
</dbReference>
<feature type="domain" description="Histidine kinase" evidence="5">
    <location>
        <begin position="346"/>
        <end position="578"/>
    </location>
</feature>
<dbReference type="EC" id="2.7.13.3" evidence="2"/>
<comment type="catalytic activity">
    <reaction evidence="1">
        <text>ATP + protein L-histidine = ADP + protein N-phospho-L-histidine.</text>
        <dbReference type="EC" id="2.7.13.3"/>
    </reaction>
</comment>
<dbReference type="PRINTS" id="PR00344">
    <property type="entry name" value="BCTRLSENSOR"/>
</dbReference>
<sequence>MKAISLSRKLLTQVLTIYIALTVIITAVQIISEYYITKEHIQDELVVLQKTVSSSLTRSIWELNSQQSLTITQGLLAMPVIEGIVLRDENGNIITKLGKYVEPRVSNVNYDEAQLLTTKDARGLFGYLSVLVFEFSGKPVLVGDISLFSSRQVIFDRISVPVTFLLFKAFFITICLFLIILFTFKRLLRQPLYEFTEQIENFDIERLEASKLSIDMQEQNELTILQQAYNKLIDQLHIYSECLDAANKNLLDANTKLDEQNLLLEHQVAKKTSNLSRVLLNIENQKKELEESRNELAIGIETRKQAEHALLVKQSELEAYVQQLKAAQKQLLETEKMSTLGGLVAGITHDVNTPIGISITAASFLSEQVTVINQNYIDKTLTSNSLGRFLQDSTESINLIDANLKRASELINSFKQIAVDQASDAKRDIEIGSYVQEVINSLKPKLKKTHQKIQFHCDAKIKMSCPAGAISQILTNLIMNSIIHGFEGSTGGRIDIRITDLNHDLIQLDYLDNGKGMDTAALAKLFAPFYTTKQNQGGSGLGTHIVYNLVTQTLKGDIKVNSEIGKGLEYVITLPKVTNVD</sequence>
<keyword evidence="7" id="KW-1185">Reference proteome</keyword>
<gene>
    <name evidence="6" type="ORF">OLW01_03615</name>
</gene>
<dbReference type="GO" id="GO:0005524">
    <property type="term" value="F:ATP binding"/>
    <property type="evidence" value="ECO:0007669"/>
    <property type="project" value="UniProtKB-KW"/>
</dbReference>
<dbReference type="InterPro" id="IPR005467">
    <property type="entry name" value="His_kinase_dom"/>
</dbReference>
<feature type="transmembrane region" description="Helical" evidence="4">
    <location>
        <begin position="162"/>
        <end position="184"/>
    </location>
</feature>
<keyword evidence="6" id="KW-0067">ATP-binding</keyword>
<evidence type="ECO:0000256" key="1">
    <source>
        <dbReference type="ARBA" id="ARBA00000085"/>
    </source>
</evidence>
<reference evidence="6" key="1">
    <citation type="submission" date="2022-10" db="EMBL/GenBank/DDBJ databases">
        <title>Catenovulum adriacola sp. nov. isolated in the Harbour of Susak.</title>
        <authorList>
            <person name="Schoch T."/>
            <person name="Reich S.J."/>
            <person name="Stoeferle S."/>
            <person name="Flaiz M."/>
            <person name="Kazda M."/>
            <person name="Riedel C.U."/>
            <person name="Duerre P."/>
        </authorList>
    </citation>
    <scope>NUCLEOTIDE SEQUENCE</scope>
    <source>
        <strain evidence="6">TS8</strain>
    </source>
</reference>
<dbReference type="PANTHER" id="PTHR43065">
    <property type="entry name" value="SENSOR HISTIDINE KINASE"/>
    <property type="match status" value="1"/>
</dbReference>
<evidence type="ECO:0000313" key="7">
    <source>
        <dbReference type="Proteomes" id="UP001163726"/>
    </source>
</evidence>
<evidence type="ECO:0000313" key="6">
    <source>
        <dbReference type="EMBL" id="WAJ70908.1"/>
    </source>
</evidence>
<proteinExistence type="predicted"/>
<evidence type="ECO:0000256" key="2">
    <source>
        <dbReference type="ARBA" id="ARBA00012438"/>
    </source>
</evidence>
<organism evidence="6 7">
    <name type="scientific">Catenovulum adriaticum</name>
    <dbReference type="NCBI Taxonomy" id="2984846"/>
    <lineage>
        <taxon>Bacteria</taxon>
        <taxon>Pseudomonadati</taxon>
        <taxon>Pseudomonadota</taxon>
        <taxon>Gammaproteobacteria</taxon>
        <taxon>Alteromonadales</taxon>
        <taxon>Alteromonadaceae</taxon>
        <taxon>Catenovulum</taxon>
    </lineage>
</organism>
<dbReference type="EMBL" id="CP109965">
    <property type="protein sequence ID" value="WAJ70908.1"/>
    <property type="molecule type" value="Genomic_DNA"/>
</dbReference>
<evidence type="ECO:0000259" key="5">
    <source>
        <dbReference type="PROSITE" id="PS50109"/>
    </source>
</evidence>
<feature type="transmembrane region" description="Helical" evidence="4">
    <location>
        <begin position="15"/>
        <end position="36"/>
    </location>
</feature>
<dbReference type="RefSeq" id="WP_268075262.1">
    <property type="nucleotide sequence ID" value="NZ_CP109965.1"/>
</dbReference>
<protein>
    <recommendedName>
        <fullName evidence="2">histidine kinase</fullName>
        <ecNumber evidence="2">2.7.13.3</ecNumber>
    </recommendedName>
</protein>
<keyword evidence="6" id="KW-0547">Nucleotide-binding</keyword>
<dbReference type="Proteomes" id="UP001163726">
    <property type="component" value="Chromosome"/>
</dbReference>
<name>A0ABY7AMX2_9ALTE</name>
<dbReference type="Gene3D" id="3.30.565.10">
    <property type="entry name" value="Histidine kinase-like ATPase, C-terminal domain"/>
    <property type="match status" value="1"/>
</dbReference>
<dbReference type="SUPFAM" id="SSF55874">
    <property type="entry name" value="ATPase domain of HSP90 chaperone/DNA topoisomerase II/histidine kinase"/>
    <property type="match status" value="1"/>
</dbReference>
<evidence type="ECO:0000256" key="3">
    <source>
        <dbReference type="SAM" id="Coils"/>
    </source>
</evidence>
<dbReference type="SMART" id="SM00387">
    <property type="entry name" value="HATPase_c"/>
    <property type="match status" value="1"/>
</dbReference>
<evidence type="ECO:0000256" key="4">
    <source>
        <dbReference type="SAM" id="Phobius"/>
    </source>
</evidence>
<dbReference type="PROSITE" id="PS50109">
    <property type="entry name" value="HIS_KIN"/>
    <property type="match status" value="1"/>
</dbReference>
<keyword evidence="4" id="KW-0472">Membrane</keyword>
<dbReference type="Pfam" id="PF02518">
    <property type="entry name" value="HATPase_c"/>
    <property type="match status" value="1"/>
</dbReference>
<keyword evidence="4" id="KW-0812">Transmembrane</keyword>
<dbReference type="InterPro" id="IPR004358">
    <property type="entry name" value="Sig_transdc_His_kin-like_C"/>
</dbReference>
<keyword evidence="3" id="KW-0175">Coiled coil</keyword>